<feature type="region of interest" description="Disordered" evidence="7">
    <location>
        <begin position="719"/>
        <end position="745"/>
    </location>
</feature>
<feature type="compositionally biased region" description="Polar residues" evidence="7">
    <location>
        <begin position="932"/>
        <end position="960"/>
    </location>
</feature>
<dbReference type="EMBL" id="MIGC01001051">
    <property type="protein sequence ID" value="PHJ23629.1"/>
    <property type="molecule type" value="Genomic_DNA"/>
</dbReference>
<evidence type="ECO:0000313" key="9">
    <source>
        <dbReference type="EMBL" id="PHJ23629.1"/>
    </source>
</evidence>
<feature type="compositionally biased region" description="Basic and acidic residues" evidence="7">
    <location>
        <begin position="432"/>
        <end position="441"/>
    </location>
</feature>
<comment type="caution">
    <text evidence="9">The sequence shown here is derived from an EMBL/GenBank/DDBJ whole genome shotgun (WGS) entry which is preliminary data.</text>
</comment>
<dbReference type="GeneID" id="94425930"/>
<name>A0A2C6L669_9APIC</name>
<proteinExistence type="predicted"/>
<dbReference type="RefSeq" id="XP_067925304.1">
    <property type="nucleotide sequence ID" value="XM_068062719.1"/>
</dbReference>
<dbReference type="Gene3D" id="3.90.1750.10">
    <property type="entry name" value="Hect, E3 ligase catalytic domains"/>
    <property type="match status" value="1"/>
</dbReference>
<feature type="compositionally biased region" description="Basic and acidic residues" evidence="7">
    <location>
        <begin position="454"/>
        <end position="466"/>
    </location>
</feature>
<feature type="region of interest" description="Disordered" evidence="7">
    <location>
        <begin position="1063"/>
        <end position="1123"/>
    </location>
</feature>
<dbReference type="GO" id="GO:0061630">
    <property type="term" value="F:ubiquitin protein ligase activity"/>
    <property type="evidence" value="ECO:0007669"/>
    <property type="project" value="UniProtKB-EC"/>
</dbReference>
<feature type="compositionally biased region" description="Acidic residues" evidence="7">
    <location>
        <begin position="1094"/>
        <end position="1105"/>
    </location>
</feature>
<feature type="compositionally biased region" description="Basic and acidic residues" evidence="7">
    <location>
        <begin position="728"/>
        <end position="745"/>
    </location>
</feature>
<feature type="region of interest" description="Disordered" evidence="7">
    <location>
        <begin position="422"/>
        <end position="494"/>
    </location>
</feature>
<reference evidence="9 10" key="1">
    <citation type="journal article" date="2017" name="Int. J. Parasitol.">
        <title>The genome of the protozoan parasite Cystoisospora suis and a reverse vaccinology approach to identify vaccine candidates.</title>
        <authorList>
            <person name="Palmieri N."/>
            <person name="Shrestha A."/>
            <person name="Ruttkowski B."/>
            <person name="Beck T."/>
            <person name="Vogl C."/>
            <person name="Tomley F."/>
            <person name="Blake D.P."/>
            <person name="Joachim A."/>
        </authorList>
    </citation>
    <scope>NUCLEOTIDE SEQUENCE [LARGE SCALE GENOMIC DNA]</scope>
    <source>
        <strain evidence="9 10">Wien I</strain>
    </source>
</reference>
<feature type="compositionally biased region" description="Basic and acidic residues" evidence="7">
    <location>
        <begin position="761"/>
        <end position="772"/>
    </location>
</feature>
<feature type="compositionally biased region" description="Low complexity" evidence="7">
    <location>
        <begin position="348"/>
        <end position="368"/>
    </location>
</feature>
<comment type="pathway">
    <text evidence="2">Protein modification; protein ubiquitination.</text>
</comment>
<keyword evidence="5 6" id="KW-0833">Ubl conjugation pathway</keyword>
<evidence type="ECO:0000313" key="10">
    <source>
        <dbReference type="Proteomes" id="UP000221165"/>
    </source>
</evidence>
<dbReference type="Gene3D" id="3.30.2410.10">
    <property type="entry name" value="Hect, E3 ligase catalytic domain"/>
    <property type="match status" value="1"/>
</dbReference>
<evidence type="ECO:0000256" key="5">
    <source>
        <dbReference type="ARBA" id="ARBA00022786"/>
    </source>
</evidence>
<feature type="active site" description="Glycyl thioester intermediate" evidence="6">
    <location>
        <position position="1754"/>
    </location>
</feature>
<dbReference type="Proteomes" id="UP000221165">
    <property type="component" value="Unassembled WGS sequence"/>
</dbReference>
<feature type="region of interest" description="Disordered" evidence="7">
    <location>
        <begin position="344"/>
        <end position="400"/>
    </location>
</feature>
<dbReference type="GO" id="GO:0000209">
    <property type="term" value="P:protein polyubiquitination"/>
    <property type="evidence" value="ECO:0007669"/>
    <property type="project" value="InterPro"/>
</dbReference>
<organism evidence="9 10">
    <name type="scientific">Cystoisospora suis</name>
    <dbReference type="NCBI Taxonomy" id="483139"/>
    <lineage>
        <taxon>Eukaryota</taxon>
        <taxon>Sar</taxon>
        <taxon>Alveolata</taxon>
        <taxon>Apicomplexa</taxon>
        <taxon>Conoidasida</taxon>
        <taxon>Coccidia</taxon>
        <taxon>Eucoccidiorida</taxon>
        <taxon>Eimeriorina</taxon>
        <taxon>Sarcocystidae</taxon>
        <taxon>Cystoisospora</taxon>
    </lineage>
</organism>
<dbReference type="GO" id="GO:0006511">
    <property type="term" value="P:ubiquitin-dependent protein catabolic process"/>
    <property type="evidence" value="ECO:0007669"/>
    <property type="project" value="TreeGrafter"/>
</dbReference>
<dbReference type="FunFam" id="3.30.2160.10:FF:000002">
    <property type="entry name" value="Putative Ubiquitin-protein ligase E3C"/>
    <property type="match status" value="1"/>
</dbReference>
<evidence type="ECO:0000256" key="7">
    <source>
        <dbReference type="SAM" id="MobiDB-lite"/>
    </source>
</evidence>
<feature type="compositionally biased region" description="Basic and acidic residues" evidence="7">
    <location>
        <begin position="206"/>
        <end position="215"/>
    </location>
</feature>
<dbReference type="InterPro" id="IPR044611">
    <property type="entry name" value="E3A/B/C-like"/>
</dbReference>
<dbReference type="Gene3D" id="3.30.2160.10">
    <property type="entry name" value="Hect, E3 ligase catalytic domain"/>
    <property type="match status" value="1"/>
</dbReference>
<dbReference type="EC" id="2.3.2.26" evidence="3"/>
<dbReference type="InterPro" id="IPR035983">
    <property type="entry name" value="Hect_E3_ubiquitin_ligase"/>
</dbReference>
<feature type="region of interest" description="Disordered" evidence="7">
    <location>
        <begin position="761"/>
        <end position="841"/>
    </location>
</feature>
<dbReference type="PANTHER" id="PTHR45700:SF2">
    <property type="entry name" value="UBIQUITIN-PROTEIN LIGASE E3C"/>
    <property type="match status" value="1"/>
</dbReference>
<gene>
    <name evidence="9" type="ORF">CSUI_002519</name>
</gene>
<comment type="catalytic activity">
    <reaction evidence="1">
        <text>S-ubiquitinyl-[E2 ubiquitin-conjugating enzyme]-L-cysteine + [acceptor protein]-L-lysine = [E2 ubiquitin-conjugating enzyme]-L-cysteine + N(6)-ubiquitinyl-[acceptor protein]-L-lysine.</text>
        <dbReference type="EC" id="2.3.2.26"/>
    </reaction>
</comment>
<evidence type="ECO:0000256" key="6">
    <source>
        <dbReference type="PROSITE-ProRule" id="PRU00104"/>
    </source>
</evidence>
<feature type="region of interest" description="Disordered" evidence="7">
    <location>
        <begin position="920"/>
        <end position="972"/>
    </location>
</feature>
<feature type="region of interest" description="Disordered" evidence="7">
    <location>
        <begin position="185"/>
        <end position="215"/>
    </location>
</feature>
<dbReference type="SUPFAM" id="SSF56204">
    <property type="entry name" value="Hect, E3 ligase catalytic domain"/>
    <property type="match status" value="1"/>
</dbReference>
<evidence type="ECO:0000256" key="2">
    <source>
        <dbReference type="ARBA" id="ARBA00004906"/>
    </source>
</evidence>
<dbReference type="PROSITE" id="PS50096">
    <property type="entry name" value="IQ"/>
    <property type="match status" value="1"/>
</dbReference>
<dbReference type="Pfam" id="PF00632">
    <property type="entry name" value="HECT"/>
    <property type="match status" value="1"/>
</dbReference>
<protein>
    <recommendedName>
        <fullName evidence="3">HECT-type E3 ubiquitin transferase</fullName>
        <ecNumber evidence="3">2.3.2.26</ecNumber>
    </recommendedName>
</protein>
<evidence type="ECO:0000256" key="4">
    <source>
        <dbReference type="ARBA" id="ARBA00022679"/>
    </source>
</evidence>
<dbReference type="FunFam" id="3.30.2410.10:FF:000003">
    <property type="entry name" value="probable E3 ubiquitin-protein ligase HERC4 isoform X1"/>
    <property type="match status" value="1"/>
</dbReference>
<feature type="compositionally biased region" description="Polar residues" evidence="7">
    <location>
        <begin position="391"/>
        <end position="400"/>
    </location>
</feature>
<dbReference type="SMART" id="SM00119">
    <property type="entry name" value="HECTc"/>
    <property type="match status" value="1"/>
</dbReference>
<keyword evidence="4 9" id="KW-0808">Transferase</keyword>
<dbReference type="PANTHER" id="PTHR45700">
    <property type="entry name" value="UBIQUITIN-PROTEIN LIGASE E3C"/>
    <property type="match status" value="1"/>
</dbReference>
<dbReference type="PROSITE" id="PS50237">
    <property type="entry name" value="HECT"/>
    <property type="match status" value="1"/>
</dbReference>
<feature type="domain" description="HECT" evidence="8">
    <location>
        <begin position="1451"/>
        <end position="1786"/>
    </location>
</feature>
<dbReference type="FunFam" id="3.90.1750.10:FF:000026">
    <property type="entry name" value="E3 ubiquitin-protein ligase HACE1"/>
    <property type="match status" value="1"/>
</dbReference>
<evidence type="ECO:0000259" key="8">
    <source>
        <dbReference type="PROSITE" id="PS50237"/>
    </source>
</evidence>
<dbReference type="VEuPathDB" id="ToxoDB:CSUI_002519"/>
<accession>A0A2C6L669</accession>
<dbReference type="InterPro" id="IPR000569">
    <property type="entry name" value="HECT_dom"/>
</dbReference>
<dbReference type="CDD" id="cd00078">
    <property type="entry name" value="HECTc"/>
    <property type="match status" value="1"/>
</dbReference>
<evidence type="ECO:0000256" key="1">
    <source>
        <dbReference type="ARBA" id="ARBA00000885"/>
    </source>
</evidence>
<feature type="compositionally biased region" description="Polar residues" evidence="7">
    <location>
        <begin position="796"/>
        <end position="805"/>
    </location>
</feature>
<evidence type="ECO:0000256" key="3">
    <source>
        <dbReference type="ARBA" id="ARBA00012485"/>
    </source>
</evidence>
<keyword evidence="10" id="KW-1185">Reference proteome</keyword>
<sequence>MFSDFNHSSHRKIDLSGSSGPSFVRGRLSGRGAGTGVLGAAATAASSRSSLLEYQRRERQLRERHRKCVDAALKIQKQWRSSAVRSAAKTRERHEFDEVLDEVLSFLGPSGFQPPHLFSLQSRDLPRASFLRIRSALPRLILQLAFFFDVEEGASGRESGKVTSDFSCTNADFLPWENLVVEKPPGKQPADRGFGSGKQQCGAASWKKEEDSQQARRSDADRLRILCDWFLLLCREHEQRHEGAKQEEKIEKGGASEGCCWYLDTLDTAAPSPSSPCIVCLLKTFPVAGRSSSPSSCSVLAAFRLRLLLHCASLRYHSLLFQCGAPPSLHISCLRRFSSIPAAPPQPSSSSPAPLSSPLTPSTGSLIPFQTTSRSPAKVPRLRSCVRAGGSPSSTRQNQFSRAYLRPAAGWRGSVLGSSLSLRSPPLVGDGARGEEGHSKESCLSPDTASMGWRVEETAVGREKAGRAQQRQPMSSVKDRWGGDENSEQGGQKRRALLKHPPLLLVPDLIHREGEGREYLNDIFFWVNVVSKILLAIVPTSTAECRGSETIPGTEVQSPEGLRSVMRPTPFLGGGVLTGILGDALACLFRTDRDMAYWQQIATLTWTSTDISAAYNDIGSQLQFLVHLLGSPCLIPVLFPEAPSSSPCTSASPIRGELSAEAKVWKRRFTLMRAVFNRVFGSIEGTTELQDIVVQQQEFFVPKKTTIIQAVLGTERAVPGAAANTSRGRTERTLRQQRRGEAEGQLHDLLGVSPLFWWKEKHDESTPSEKSEGPCGDQLGDPGGARVSSSKERETSALSGDTVSFSLKMRKPVGSCSPPCSVAGQEKEPDRRSGHALPGGTRNSPYDHRLCWSSEGACLSLRVVGNLLAFIQNELVLRDARSFSSSEQAREKRICSHCEGGCDENVASCTCSREGERGANTVKEDSQRQGKTRSSSCSQDEGGSQEDANLQSSTRVTPLSDSGMGGRSASGEAESGIPKGLLCLLCWAAGFAHEELLRQSVLSLEEQTLEGSTEGEEALKLRRQLKMLMSPCVLKALFACADDDPSNRLPSLLRLFFPSAVAPSSSLNLPSDCVSPGGPLGTNQEDAAELKEETSEDDDDEDDVDAGLGSSMTDDIQGGTGGQNTLGMDRMILNALAMNTSLSSHLLPVIRPVFDVECQGDVDEFIKRLGSPPLFDAPLGQVLRAACTLLQYQLELMYDSELVDSGSRSSSSSSSSSVVPSAPRVVSSTSSAPLLTVSDIQWLSLTLNKVAWKLLQACYSPPASSLTTATAVASHQHSFPVVPASGVSPASSSSLRGVLNTLVKQLFDRNSRLHFLPESSWILPETMHLLKNKTLLHQQERLAELDAPSFISDHLLGGGLGGNRGTGTEGLERVANTGIKHAGKILASVLTDLPHTMTFEDRVLVFYDKINAERQIFRDAYHRQIPFTRNLHEIRREYIVEDGLFALGYADEHDLKGYFRVQFITDEGVPEEGIDGGGLFKEFLVLLSRKVFDPDYGLFKASSDNTLYPNPSAHLAHADSTALYNALGKVVGKALYEKILIEPQLNRVFLNLLLGRPNHVDDVQSLDPVVHRNLLFLKQYPDNVQNLALTFSVTLGDFGSSEEEDLIPHGRSIPVTNDSKLRYIQAVSYFKCTKQIAKQTEAFRSGLSEVIPIRWLKMFSPSELQLLISGSTLGFDVADLRDHAHFTGGFDSSSDAIQWLWEILEEMTNEERSSFLMFVTSCSRPPLLGFRNLQPSFTVHRVPETLRLPTSSTCVNLLKLPSYESKQILKERLMEAIEGAEGFGLS</sequence>
<dbReference type="OrthoDB" id="8068875at2759"/>